<feature type="transmembrane region" description="Helical" evidence="6">
    <location>
        <begin position="213"/>
        <end position="235"/>
    </location>
</feature>
<dbReference type="AlphaFoldDB" id="A0AAE1PAP5"/>
<dbReference type="InterPro" id="IPR021134">
    <property type="entry name" value="Bestrophin-like"/>
</dbReference>
<evidence type="ECO:0000256" key="6">
    <source>
        <dbReference type="RuleBase" id="RU363126"/>
    </source>
</evidence>
<organism evidence="8 9">
    <name type="scientific">Petrolisthes manimaculis</name>
    <dbReference type="NCBI Taxonomy" id="1843537"/>
    <lineage>
        <taxon>Eukaryota</taxon>
        <taxon>Metazoa</taxon>
        <taxon>Ecdysozoa</taxon>
        <taxon>Arthropoda</taxon>
        <taxon>Crustacea</taxon>
        <taxon>Multicrustacea</taxon>
        <taxon>Malacostraca</taxon>
        <taxon>Eumalacostraca</taxon>
        <taxon>Eucarida</taxon>
        <taxon>Decapoda</taxon>
        <taxon>Pleocyemata</taxon>
        <taxon>Anomura</taxon>
        <taxon>Galatheoidea</taxon>
        <taxon>Porcellanidae</taxon>
        <taxon>Petrolisthes</taxon>
    </lineage>
</organism>
<evidence type="ECO:0000256" key="7">
    <source>
        <dbReference type="SAM" id="MobiDB-lite"/>
    </source>
</evidence>
<evidence type="ECO:0000313" key="9">
    <source>
        <dbReference type="Proteomes" id="UP001292094"/>
    </source>
</evidence>
<feature type="transmembrane region" description="Helical" evidence="6">
    <location>
        <begin position="52"/>
        <end position="71"/>
    </location>
</feature>
<feature type="region of interest" description="Disordered" evidence="7">
    <location>
        <begin position="334"/>
        <end position="359"/>
    </location>
</feature>
<proteinExistence type="inferred from homology"/>
<sequence length="359" mass="40728">MAWECLQDGVAGYADLSHLILLHLIHIPFALDGEHKSNFESLVIHCARFRNLIPVSFVLGFFVSLVVSRWWGVYQSLPWPDTLAILLATHIPATTAEARRVREIILRYINLTIALTFAMVSPVVKKKLPSLHHFHAAGYITEEEMRAWENLEENNSQHKTWVPVVWACRAVDEARKEQILNDTAHRILIGEILRLRGQCGSLMGWNEYNVPLVYTQVVTIAVYSYFFFSVLGEQFLDPNIAHPSHTIDLYVPVFALLQLFFYIGWIKVAEALLNPFGSDDHDFEFMPLLNRHKEMVVLLSEQSRGALTPKSPTDPSTNTQSLNLKYIDEPVHVYYDDDDDQDNNDGAGSGSVGNVIPEA</sequence>
<evidence type="ECO:0000256" key="2">
    <source>
        <dbReference type="ARBA" id="ARBA00022692"/>
    </source>
</evidence>
<evidence type="ECO:0000256" key="5">
    <source>
        <dbReference type="ARBA" id="ARBA00034769"/>
    </source>
</evidence>
<keyword evidence="6" id="KW-0869">Chloride channel</keyword>
<keyword evidence="6" id="KW-0407">Ion channel</keyword>
<dbReference type="InterPro" id="IPR000615">
    <property type="entry name" value="Bestrophin"/>
</dbReference>
<feature type="transmembrane region" description="Helical" evidence="6">
    <location>
        <begin position="247"/>
        <end position="265"/>
    </location>
</feature>
<dbReference type="Proteomes" id="UP001292094">
    <property type="component" value="Unassembled WGS sequence"/>
</dbReference>
<keyword evidence="6" id="KW-0813">Transport</keyword>
<keyword evidence="6" id="KW-0406">Ion transport</keyword>
<dbReference type="GO" id="GO:0005254">
    <property type="term" value="F:chloride channel activity"/>
    <property type="evidence" value="ECO:0007669"/>
    <property type="project" value="UniProtKB-KW"/>
</dbReference>
<evidence type="ECO:0000256" key="3">
    <source>
        <dbReference type="ARBA" id="ARBA00022989"/>
    </source>
</evidence>
<dbReference type="PANTHER" id="PTHR10736">
    <property type="entry name" value="BESTROPHIN"/>
    <property type="match status" value="1"/>
</dbReference>
<reference evidence="8" key="1">
    <citation type="submission" date="2023-11" db="EMBL/GenBank/DDBJ databases">
        <title>Genome assemblies of two species of porcelain crab, Petrolisthes cinctipes and Petrolisthes manimaculis (Anomura: Porcellanidae).</title>
        <authorList>
            <person name="Angst P."/>
        </authorList>
    </citation>
    <scope>NUCLEOTIDE SEQUENCE</scope>
    <source>
        <strain evidence="8">PB745_02</strain>
        <tissue evidence="8">Gill</tissue>
    </source>
</reference>
<feature type="transmembrane region" description="Helical" evidence="6">
    <location>
        <begin position="105"/>
        <end position="124"/>
    </location>
</feature>
<keyword evidence="2 6" id="KW-0812">Transmembrane</keyword>
<keyword evidence="9" id="KW-1185">Reference proteome</keyword>
<accession>A0AAE1PAP5</accession>
<comment type="function">
    <text evidence="6">Forms chloride channels.</text>
</comment>
<keyword evidence="4 6" id="KW-0472">Membrane</keyword>
<comment type="subcellular location">
    <subcellularLocation>
        <location evidence="6">Cell membrane</location>
        <topology evidence="6">Multi-pass membrane protein</topology>
    </subcellularLocation>
    <subcellularLocation>
        <location evidence="1">Membrane</location>
    </subcellularLocation>
</comment>
<gene>
    <name evidence="8" type="ORF">Pmani_024205</name>
</gene>
<evidence type="ECO:0000256" key="1">
    <source>
        <dbReference type="ARBA" id="ARBA00004370"/>
    </source>
</evidence>
<dbReference type="GO" id="GO:0034707">
    <property type="term" value="C:chloride channel complex"/>
    <property type="evidence" value="ECO:0007669"/>
    <property type="project" value="UniProtKB-KW"/>
</dbReference>
<evidence type="ECO:0000256" key="4">
    <source>
        <dbReference type="ARBA" id="ARBA00023136"/>
    </source>
</evidence>
<protein>
    <recommendedName>
        <fullName evidence="6">Bestrophin homolog</fullName>
    </recommendedName>
</protein>
<comment type="similarity">
    <text evidence="5 6">Belongs to the anion channel-forming bestrophin (TC 1.A.46) family. Calcium-sensitive chloride channel subfamily.</text>
</comment>
<dbReference type="GO" id="GO:0005886">
    <property type="term" value="C:plasma membrane"/>
    <property type="evidence" value="ECO:0007669"/>
    <property type="project" value="UniProtKB-SubCell"/>
</dbReference>
<dbReference type="EMBL" id="JAWZYT010002524">
    <property type="protein sequence ID" value="KAK4303820.1"/>
    <property type="molecule type" value="Genomic_DNA"/>
</dbReference>
<keyword evidence="3 6" id="KW-1133">Transmembrane helix</keyword>
<evidence type="ECO:0000313" key="8">
    <source>
        <dbReference type="EMBL" id="KAK4303820.1"/>
    </source>
</evidence>
<dbReference type="Pfam" id="PF01062">
    <property type="entry name" value="Bestrophin"/>
    <property type="match status" value="1"/>
</dbReference>
<comment type="caution">
    <text evidence="8">The sequence shown here is derived from an EMBL/GenBank/DDBJ whole genome shotgun (WGS) entry which is preliminary data.</text>
</comment>
<keyword evidence="6" id="KW-0868">Chloride</keyword>
<name>A0AAE1PAP5_9EUCA</name>
<keyword evidence="6" id="KW-1003">Cell membrane</keyword>